<evidence type="ECO:0000256" key="2">
    <source>
        <dbReference type="SAM" id="SignalP"/>
    </source>
</evidence>
<evidence type="ECO:0000256" key="1">
    <source>
        <dbReference type="SAM" id="MobiDB-lite"/>
    </source>
</evidence>
<name>A0A6J4IC74_9ACTN</name>
<feature type="chain" id="PRO_5038722181" description="Lysophospholipase" evidence="2">
    <location>
        <begin position="21"/>
        <end position="411"/>
    </location>
</feature>
<dbReference type="InterPro" id="IPR029058">
    <property type="entry name" value="AB_hydrolase_fold"/>
</dbReference>
<feature type="region of interest" description="Disordered" evidence="1">
    <location>
        <begin position="26"/>
        <end position="64"/>
    </location>
</feature>
<reference evidence="3" key="1">
    <citation type="submission" date="2020-02" db="EMBL/GenBank/DDBJ databases">
        <authorList>
            <person name="Meier V. D."/>
        </authorList>
    </citation>
    <scope>NUCLEOTIDE SEQUENCE</scope>
    <source>
        <strain evidence="3">AVDCRST_MAG50</strain>
    </source>
</reference>
<feature type="signal peptide" evidence="2">
    <location>
        <begin position="1"/>
        <end position="20"/>
    </location>
</feature>
<organism evidence="3">
    <name type="scientific">uncultured Acidimicrobiales bacterium</name>
    <dbReference type="NCBI Taxonomy" id="310071"/>
    <lineage>
        <taxon>Bacteria</taxon>
        <taxon>Bacillati</taxon>
        <taxon>Actinomycetota</taxon>
        <taxon>Acidimicrobiia</taxon>
        <taxon>Acidimicrobiales</taxon>
        <taxon>environmental samples</taxon>
    </lineage>
</organism>
<evidence type="ECO:0000313" key="3">
    <source>
        <dbReference type="EMBL" id="CAA9248093.1"/>
    </source>
</evidence>
<dbReference type="PROSITE" id="PS51257">
    <property type="entry name" value="PROKAR_LIPOPROTEIN"/>
    <property type="match status" value="1"/>
</dbReference>
<proteinExistence type="predicted"/>
<dbReference type="AlphaFoldDB" id="A0A6J4IC74"/>
<accession>A0A6J4IC74</accession>
<dbReference type="InterPro" id="IPR021440">
    <property type="entry name" value="DUF3089"/>
</dbReference>
<sequence>MHRRLARAAALAVTIGLTLAGCSGGEPDQALDEGRPTPEAVASGAAVPPTTSTPPPPPHYGGHRSDVYADPAHWLCRPDLADPCDADLSATVVQPDGTTSVETYEPAKEAPVDCFYLYPTTSRDPTPNSDLVPGPEEHASVRSQVARLGRHCRVFAPVYRQMTLAALTSRLGGTPVPGGEDTGRIAYEGALDAWKHYVDNDNQGRGVVLVGHSQGASVLNSLIKREIDGNGVLQKRLVSALLLGSSVRVPEGKDVGGDFANIPLCRRAEQTGCVITYASFRATSPPPPDSLFGRTTAQGPVGCTNPASLTGGSTVLHPYFSASGRSDWVRGQTVTTPFVSTPGLVTAECVTTGASTYLQLTVNADPADPRTDDIPGNLTPAWGMHLVDVSVAMGDLVQVVGSQAAAFKAGR</sequence>
<keyword evidence="2" id="KW-0732">Signal</keyword>
<gene>
    <name evidence="3" type="ORF">AVDCRST_MAG50-2089</name>
</gene>
<dbReference type="EMBL" id="CADCTF010000103">
    <property type="protein sequence ID" value="CAA9248093.1"/>
    <property type="molecule type" value="Genomic_DNA"/>
</dbReference>
<evidence type="ECO:0008006" key="4">
    <source>
        <dbReference type="Google" id="ProtNLM"/>
    </source>
</evidence>
<dbReference type="Pfam" id="PF11288">
    <property type="entry name" value="DUF3089"/>
    <property type="match status" value="1"/>
</dbReference>
<protein>
    <recommendedName>
        <fullName evidence="4">Lysophospholipase</fullName>
    </recommendedName>
</protein>
<dbReference type="SUPFAM" id="SSF53474">
    <property type="entry name" value="alpha/beta-Hydrolases"/>
    <property type="match status" value="1"/>
</dbReference>